<sequence length="364" mass="41030">MNILIISYQGGIAGSTYSVSFLAKGLAERGHKVVLATKKGNHAEELIKGTKVVFEPMEFLGRVSFKDMSRLKEIVEKHDIQLINAQASLDRYITILGKWWHNLNVKLVHTRRQVPKSVGGYFQNAFYTKGTDKIVAVSEGIKGDLVKMKLPATHIHVINNGTPKSKYKLLENYIPNELREKYSIAQDDFVIGSVSRLKHQEHLLKSLELIKEPVTVIFIGIDGKEPAISELISTLNISQHKILFLGTISPEESLKHYKLFDIKVLCSHMEGLSQALLEAMFIGVPVLATNMAGNPSLIKHNENGYLFENDNYQQLADQILKLKHSKTEREKLKQGGLKTANNDFSIEKTLDNYETFFQDLINDA</sequence>
<dbReference type="InterPro" id="IPR001296">
    <property type="entry name" value="Glyco_trans_1"/>
</dbReference>
<organism evidence="3 4">
    <name type="scientific">Aureibacter tunicatorum</name>
    <dbReference type="NCBI Taxonomy" id="866807"/>
    <lineage>
        <taxon>Bacteria</taxon>
        <taxon>Pseudomonadati</taxon>
        <taxon>Bacteroidota</taxon>
        <taxon>Cytophagia</taxon>
        <taxon>Cytophagales</taxon>
        <taxon>Persicobacteraceae</taxon>
        <taxon>Aureibacter</taxon>
    </lineage>
</organism>
<reference evidence="3" key="1">
    <citation type="submission" date="2023-07" db="EMBL/GenBank/DDBJ databases">
        <title>Genomic Encyclopedia of Type Strains, Phase IV (KMG-IV): sequencing the most valuable type-strain genomes for metagenomic binning, comparative biology and taxonomic classification.</title>
        <authorList>
            <person name="Goeker M."/>
        </authorList>
    </citation>
    <scope>NUCLEOTIDE SEQUENCE</scope>
    <source>
        <strain evidence="3">DSM 26174</strain>
    </source>
</reference>
<dbReference type="Gene3D" id="3.40.50.2000">
    <property type="entry name" value="Glycogen Phosphorylase B"/>
    <property type="match status" value="2"/>
</dbReference>
<dbReference type="GO" id="GO:0016757">
    <property type="term" value="F:glycosyltransferase activity"/>
    <property type="evidence" value="ECO:0007669"/>
    <property type="project" value="InterPro"/>
</dbReference>
<dbReference type="Proteomes" id="UP001185092">
    <property type="component" value="Unassembled WGS sequence"/>
</dbReference>
<protein>
    <submittedName>
        <fullName evidence="3">Glycosyltransferase involved in cell wall biosynthesis</fullName>
    </submittedName>
</protein>
<dbReference type="EMBL" id="JAVDQD010000001">
    <property type="protein sequence ID" value="MDR6237854.1"/>
    <property type="molecule type" value="Genomic_DNA"/>
</dbReference>
<dbReference type="InterPro" id="IPR028098">
    <property type="entry name" value="Glyco_trans_4-like_N"/>
</dbReference>
<evidence type="ECO:0000259" key="2">
    <source>
        <dbReference type="Pfam" id="PF13439"/>
    </source>
</evidence>
<feature type="domain" description="Glycosyltransferase subfamily 4-like N-terminal" evidence="2">
    <location>
        <begin position="14"/>
        <end position="162"/>
    </location>
</feature>
<dbReference type="PANTHER" id="PTHR45947">
    <property type="entry name" value="SULFOQUINOVOSYL TRANSFERASE SQD2"/>
    <property type="match status" value="1"/>
</dbReference>
<evidence type="ECO:0000313" key="3">
    <source>
        <dbReference type="EMBL" id="MDR6237854.1"/>
    </source>
</evidence>
<gene>
    <name evidence="3" type="ORF">HNQ88_000830</name>
</gene>
<evidence type="ECO:0000313" key="4">
    <source>
        <dbReference type="Proteomes" id="UP001185092"/>
    </source>
</evidence>
<dbReference type="AlphaFoldDB" id="A0AAE3XKV2"/>
<dbReference type="InterPro" id="IPR050194">
    <property type="entry name" value="Glycosyltransferase_grp1"/>
</dbReference>
<name>A0AAE3XKV2_9BACT</name>
<dbReference type="SUPFAM" id="SSF53756">
    <property type="entry name" value="UDP-Glycosyltransferase/glycogen phosphorylase"/>
    <property type="match status" value="1"/>
</dbReference>
<dbReference type="Pfam" id="PF00534">
    <property type="entry name" value="Glycos_transf_1"/>
    <property type="match status" value="1"/>
</dbReference>
<feature type="domain" description="Glycosyl transferase family 1" evidence="1">
    <location>
        <begin position="177"/>
        <end position="336"/>
    </location>
</feature>
<evidence type="ECO:0000259" key="1">
    <source>
        <dbReference type="Pfam" id="PF00534"/>
    </source>
</evidence>
<accession>A0AAE3XKV2</accession>
<dbReference type="Pfam" id="PF13439">
    <property type="entry name" value="Glyco_transf_4"/>
    <property type="match status" value="1"/>
</dbReference>
<dbReference type="CDD" id="cd03801">
    <property type="entry name" value="GT4_PimA-like"/>
    <property type="match status" value="1"/>
</dbReference>
<dbReference type="PANTHER" id="PTHR45947:SF3">
    <property type="entry name" value="SULFOQUINOVOSYL TRANSFERASE SQD2"/>
    <property type="match status" value="1"/>
</dbReference>
<comment type="caution">
    <text evidence="3">The sequence shown here is derived from an EMBL/GenBank/DDBJ whole genome shotgun (WGS) entry which is preliminary data.</text>
</comment>
<dbReference type="RefSeq" id="WP_309937325.1">
    <property type="nucleotide sequence ID" value="NZ_AP025305.1"/>
</dbReference>
<keyword evidence="4" id="KW-1185">Reference proteome</keyword>
<proteinExistence type="predicted"/>